<accession>A0A3B0W7J2</accession>
<organism evidence="1">
    <name type="scientific">hydrothermal vent metagenome</name>
    <dbReference type="NCBI Taxonomy" id="652676"/>
    <lineage>
        <taxon>unclassified sequences</taxon>
        <taxon>metagenomes</taxon>
        <taxon>ecological metagenomes</taxon>
    </lineage>
</organism>
<dbReference type="InterPro" id="IPR029063">
    <property type="entry name" value="SAM-dependent_MTases_sf"/>
</dbReference>
<dbReference type="Pfam" id="PF04672">
    <property type="entry name" value="Methyltransf_19"/>
    <property type="match status" value="1"/>
</dbReference>
<name>A0A3B0W7J2_9ZZZZ</name>
<dbReference type="AlphaFoldDB" id="A0A3B0W7J2"/>
<sequence length="274" mass="31045">MNQARPKLPGTSALLDTTLPNLTRIFDYLVGGTANFEVDRQAAEKMLKFIPSLRKWTRLRRAFIQEAAQILHGEGFTQFLDLASGMPSNNHLHSFTPNCRIVYSDINPMAVSYGRNLFSDQSNITYIRGNGLEPETLLMAPELLKLIHRDKPVAIGLNGLPLFMSPEQTHHLAQTLYEWAPAGSKLFLVLQTHGDLTLPERYFQFLELCKKAYLPIQLSTLEDSLKMLEPWQPSLVEPITRFLGLPEEFITEADQEGIGMAFFVAILQKQKQTE</sequence>
<reference evidence="1" key="1">
    <citation type="submission" date="2018-06" db="EMBL/GenBank/DDBJ databases">
        <authorList>
            <person name="Zhirakovskaya E."/>
        </authorList>
    </citation>
    <scope>NUCLEOTIDE SEQUENCE</scope>
</reference>
<gene>
    <name evidence="1" type="ORF">MNBD_CHLOROFLEXI01-2404</name>
</gene>
<dbReference type="EMBL" id="UOEU01000757">
    <property type="protein sequence ID" value="VAW39644.1"/>
    <property type="molecule type" value="Genomic_DNA"/>
</dbReference>
<protein>
    <recommendedName>
        <fullName evidence="2">SAM-dependent methyltransferase</fullName>
    </recommendedName>
</protein>
<dbReference type="Gene3D" id="3.40.50.150">
    <property type="entry name" value="Vaccinia Virus protein VP39"/>
    <property type="match status" value="1"/>
</dbReference>
<dbReference type="InterPro" id="IPR006764">
    <property type="entry name" value="SAM_dep_MeTrfase_SAV2177_type"/>
</dbReference>
<dbReference type="SUPFAM" id="SSF53335">
    <property type="entry name" value="S-adenosyl-L-methionine-dependent methyltransferases"/>
    <property type="match status" value="1"/>
</dbReference>
<evidence type="ECO:0000313" key="1">
    <source>
        <dbReference type="EMBL" id="VAW39644.1"/>
    </source>
</evidence>
<proteinExistence type="predicted"/>
<evidence type="ECO:0008006" key="2">
    <source>
        <dbReference type="Google" id="ProtNLM"/>
    </source>
</evidence>